<accession>A0A6A4TCA2</accession>
<dbReference type="EMBL" id="VEVO01000005">
    <property type="protein sequence ID" value="KAF0042028.1"/>
    <property type="molecule type" value="Genomic_DNA"/>
</dbReference>
<evidence type="ECO:0000313" key="1">
    <source>
        <dbReference type="EMBL" id="KAF0042028.1"/>
    </source>
</evidence>
<proteinExistence type="predicted"/>
<comment type="caution">
    <text evidence="1">The sequence shown here is derived from an EMBL/GenBank/DDBJ whole genome shotgun (WGS) entry which is preliminary data.</text>
</comment>
<dbReference type="AlphaFoldDB" id="A0A6A4TCA2"/>
<reference evidence="1 2" key="1">
    <citation type="submission" date="2019-06" db="EMBL/GenBank/DDBJ databases">
        <title>Draft genomes of female and male turbot (Scophthalmus maximus).</title>
        <authorList>
            <person name="Xu H."/>
            <person name="Xu X.-W."/>
            <person name="Shao C."/>
            <person name="Chen S."/>
        </authorList>
    </citation>
    <scope>NUCLEOTIDE SEQUENCE [LARGE SCALE GENOMIC DNA]</scope>
    <source>
        <strain evidence="1">Ysfricsl-2016a</strain>
        <tissue evidence="1">Blood</tissue>
    </source>
</reference>
<evidence type="ECO:0000313" key="2">
    <source>
        <dbReference type="Proteomes" id="UP000438429"/>
    </source>
</evidence>
<protein>
    <submittedName>
        <fullName evidence="1">Uncharacterized protein</fullName>
    </submittedName>
</protein>
<dbReference type="Proteomes" id="UP000438429">
    <property type="component" value="Unassembled WGS sequence"/>
</dbReference>
<name>A0A6A4TCA2_SCOMX</name>
<organism evidence="1 2">
    <name type="scientific">Scophthalmus maximus</name>
    <name type="common">Turbot</name>
    <name type="synonym">Psetta maxima</name>
    <dbReference type="NCBI Taxonomy" id="52904"/>
    <lineage>
        <taxon>Eukaryota</taxon>
        <taxon>Metazoa</taxon>
        <taxon>Chordata</taxon>
        <taxon>Craniata</taxon>
        <taxon>Vertebrata</taxon>
        <taxon>Euteleostomi</taxon>
        <taxon>Actinopterygii</taxon>
        <taxon>Neopterygii</taxon>
        <taxon>Teleostei</taxon>
        <taxon>Neoteleostei</taxon>
        <taxon>Acanthomorphata</taxon>
        <taxon>Carangaria</taxon>
        <taxon>Pleuronectiformes</taxon>
        <taxon>Pleuronectoidei</taxon>
        <taxon>Scophthalmidae</taxon>
        <taxon>Scophthalmus</taxon>
    </lineage>
</organism>
<sequence>MPLRCSVRRYYVPFYGLVTFKYMHFHVRIMDLDIETYEKRKKNPRFAQSGSITNGESNRLGLLCPCPFDDLLKIDEQNTPGSGKIPSLPRHHDGTIQYLHIDIVTDVVNMSGTPKDHRHVQTKKSFFYKSMCTCTVSVAEYFSFLLHHYSAEHQIFNCSKVLRDWAYFFGSIEPKNCESLKIHQRRPPLSLNRREGQENNLFTGFRSQPAQVSGRDPERAVVNFDHESGILFVSYQHNCVWNCTRISSAFKPVYVFCFVLSVCVSHMPEAGGYGVAVWLELIADFKAEQTLLQDRPGVLSSVSGKLVFGKSQNVFSSSWRLYYRTVRLIPVYKPSAADGPSSHASTATNDRADEFAQGLNICTTRDGLILRGNAHFRTRTHVGCLCLRGRVSVWPFDMWTVTLNPK</sequence>
<gene>
    <name evidence="1" type="ORF">F2P81_005560</name>
</gene>